<dbReference type="InterPro" id="IPR051125">
    <property type="entry name" value="ABC-4/HrtB_transporter"/>
</dbReference>
<evidence type="ECO:0000259" key="7">
    <source>
        <dbReference type="Pfam" id="PF02687"/>
    </source>
</evidence>
<keyword evidence="3 6" id="KW-0812">Transmembrane</keyword>
<organism evidence="9 10">
    <name type="scientific">Novipirellula artificiosorum</name>
    <dbReference type="NCBI Taxonomy" id="2528016"/>
    <lineage>
        <taxon>Bacteria</taxon>
        <taxon>Pseudomonadati</taxon>
        <taxon>Planctomycetota</taxon>
        <taxon>Planctomycetia</taxon>
        <taxon>Pirellulales</taxon>
        <taxon>Pirellulaceae</taxon>
        <taxon>Novipirellula</taxon>
    </lineage>
</organism>
<evidence type="ECO:0000256" key="2">
    <source>
        <dbReference type="ARBA" id="ARBA00022475"/>
    </source>
</evidence>
<evidence type="ECO:0000256" key="3">
    <source>
        <dbReference type="ARBA" id="ARBA00022692"/>
    </source>
</evidence>
<evidence type="ECO:0000313" key="9">
    <source>
        <dbReference type="EMBL" id="TWU40626.1"/>
    </source>
</evidence>
<proteinExistence type="predicted"/>
<dbReference type="Proteomes" id="UP000319143">
    <property type="component" value="Unassembled WGS sequence"/>
</dbReference>
<name>A0A5C6DZY4_9BACT</name>
<dbReference type="GO" id="GO:0005886">
    <property type="term" value="C:plasma membrane"/>
    <property type="evidence" value="ECO:0007669"/>
    <property type="project" value="UniProtKB-SubCell"/>
</dbReference>
<dbReference type="Pfam" id="PF02687">
    <property type="entry name" value="FtsX"/>
    <property type="match status" value="1"/>
</dbReference>
<keyword evidence="10" id="KW-1185">Reference proteome</keyword>
<comment type="subcellular location">
    <subcellularLocation>
        <location evidence="1">Cell membrane</location>
        <topology evidence="1">Multi-pass membrane protein</topology>
    </subcellularLocation>
</comment>
<feature type="domain" description="ABC3 transporter permease C-terminal" evidence="7">
    <location>
        <begin position="258"/>
        <end position="372"/>
    </location>
</feature>
<dbReference type="EMBL" id="SJPV01000002">
    <property type="protein sequence ID" value="TWU40626.1"/>
    <property type="molecule type" value="Genomic_DNA"/>
</dbReference>
<keyword evidence="5 6" id="KW-0472">Membrane</keyword>
<evidence type="ECO:0000259" key="8">
    <source>
        <dbReference type="Pfam" id="PF12704"/>
    </source>
</evidence>
<feature type="transmembrane region" description="Helical" evidence="6">
    <location>
        <begin position="298"/>
        <end position="326"/>
    </location>
</feature>
<gene>
    <name evidence="9" type="primary">yknZ_1</name>
    <name evidence="9" type="ORF">Poly41_14600</name>
</gene>
<dbReference type="AlphaFoldDB" id="A0A5C6DZY4"/>
<dbReference type="Pfam" id="PF12704">
    <property type="entry name" value="MacB_PCD"/>
    <property type="match status" value="1"/>
</dbReference>
<dbReference type="PANTHER" id="PTHR43738">
    <property type="entry name" value="ABC TRANSPORTER, MEMBRANE PROTEIN"/>
    <property type="match status" value="1"/>
</dbReference>
<comment type="caution">
    <text evidence="9">The sequence shown here is derived from an EMBL/GenBank/DDBJ whole genome shotgun (WGS) entry which is preliminary data.</text>
</comment>
<accession>A0A5C6DZY4</accession>
<dbReference type="PANTHER" id="PTHR43738:SF3">
    <property type="entry name" value="ABC TRANSPORTER PERMEASE"/>
    <property type="match status" value="1"/>
</dbReference>
<evidence type="ECO:0000256" key="5">
    <source>
        <dbReference type="ARBA" id="ARBA00023136"/>
    </source>
</evidence>
<feature type="domain" description="MacB-like periplasmic core" evidence="8">
    <location>
        <begin position="18"/>
        <end position="226"/>
    </location>
</feature>
<protein>
    <submittedName>
        <fullName evidence="9">Putative ABC transporter permease YknZ</fullName>
    </submittedName>
</protein>
<evidence type="ECO:0000256" key="6">
    <source>
        <dbReference type="SAM" id="Phobius"/>
    </source>
</evidence>
<feature type="transmembrane region" description="Helical" evidence="6">
    <location>
        <begin position="253"/>
        <end position="271"/>
    </location>
</feature>
<dbReference type="InterPro" id="IPR025857">
    <property type="entry name" value="MacB_PCD"/>
</dbReference>
<reference evidence="9 10" key="1">
    <citation type="submission" date="2019-02" db="EMBL/GenBank/DDBJ databases">
        <title>Deep-cultivation of Planctomycetes and their phenomic and genomic characterization uncovers novel biology.</title>
        <authorList>
            <person name="Wiegand S."/>
            <person name="Jogler M."/>
            <person name="Boedeker C."/>
            <person name="Pinto D."/>
            <person name="Vollmers J."/>
            <person name="Rivas-Marin E."/>
            <person name="Kohn T."/>
            <person name="Peeters S.H."/>
            <person name="Heuer A."/>
            <person name="Rast P."/>
            <person name="Oberbeckmann S."/>
            <person name="Bunk B."/>
            <person name="Jeske O."/>
            <person name="Meyerdierks A."/>
            <person name="Storesund J.E."/>
            <person name="Kallscheuer N."/>
            <person name="Luecker S."/>
            <person name="Lage O.M."/>
            <person name="Pohl T."/>
            <person name="Merkel B.J."/>
            <person name="Hornburger P."/>
            <person name="Mueller R.-W."/>
            <person name="Bruemmer F."/>
            <person name="Labrenz M."/>
            <person name="Spormann A.M."/>
            <person name="Op Den Camp H."/>
            <person name="Overmann J."/>
            <person name="Amann R."/>
            <person name="Jetten M.S.M."/>
            <person name="Mascher T."/>
            <person name="Medema M.H."/>
            <person name="Devos D.P."/>
            <person name="Kaster A.-K."/>
            <person name="Ovreas L."/>
            <person name="Rohde M."/>
            <person name="Galperin M.Y."/>
            <person name="Jogler C."/>
        </authorList>
    </citation>
    <scope>NUCLEOTIDE SEQUENCE [LARGE SCALE GENOMIC DNA]</scope>
    <source>
        <strain evidence="9 10">Poly41</strain>
    </source>
</reference>
<evidence type="ECO:0000256" key="1">
    <source>
        <dbReference type="ARBA" id="ARBA00004651"/>
    </source>
</evidence>
<evidence type="ECO:0000313" key="10">
    <source>
        <dbReference type="Proteomes" id="UP000319143"/>
    </source>
</evidence>
<keyword evidence="4 6" id="KW-1133">Transmembrane helix</keyword>
<keyword evidence="2" id="KW-1003">Cell membrane</keyword>
<sequence>MHFSSLIWKNLRRRPFRTGLTLFALASAIASVVALLGIARTFQDSFAEVYRSHGVDVVVSRQGAADRLSSSIDESLAEQIIHVEGVARTSAVLLETLSLENEGIYGIPAMGMQPDSWLMENYRFSQRSDDGTQSASSTKINGRLWLGIHLADRLGVAAGQTIELFDQAYRVQDIFTSRSTWENGSMIVPLDLLQELTGRENQVTYVNVQLDADLGDASMDRVLANIKAVDAKLLPLATEDFVATDTRMQIASAMAWMTSMIAVLIGAIGTLNTMMTSVIERTGEIGILRAIGWSRRRIVAMIMGESFMLAVIASVLGCVAAMLLTWGLSRSPAVRGIMDASIHPMVMVHGILIGLGIGLFGALLPAWRAAKLLPTQAFREH</sequence>
<feature type="transmembrane region" description="Helical" evidence="6">
    <location>
        <begin position="346"/>
        <end position="367"/>
    </location>
</feature>
<evidence type="ECO:0000256" key="4">
    <source>
        <dbReference type="ARBA" id="ARBA00022989"/>
    </source>
</evidence>
<dbReference type="InterPro" id="IPR003838">
    <property type="entry name" value="ABC3_permease_C"/>
</dbReference>